<dbReference type="GO" id="GO:0016740">
    <property type="term" value="F:transferase activity"/>
    <property type="evidence" value="ECO:0007669"/>
    <property type="project" value="UniProtKB-KW"/>
</dbReference>
<feature type="region of interest" description="Disordered" evidence="1">
    <location>
        <begin position="86"/>
        <end position="124"/>
    </location>
</feature>
<sequence length="455" mass="48152">MTTELALTPDRTGAVTWQELLPQGRRYVALPSRGDPVVVALDDRPVLEYLRTSLLTVPPHSRLPGWCVSAACGLLRLPPAWRLTPHLAPPRSGPAPGPDHPDDAAPVPVLRGRDRDRAGQPTPGALGPALADLLAAHDGRILMLRHSHDPDASTLLLLFGAGEATPRLAVKLPARPGAAARVLAEADRLDALAALPLGRLRSTVPEVVELLGHPGQPALVTTAQPGTPMLVDYHRRGHTAHPETVRADLAAAQAWLAAFQSATAGRPAPLDLAPGVLDALAEHDSAHPRLQRLAVLRRRLRRHQARQVAVHGDYWPGNILLRGGTVSGVVDWERSAPTGSPIRDPARLVLGYSQYLDGHTRPGHRIRGHPGLLAGDPAACVAYALDGSGWYPDLVRASLERALTRAGVPAHCARDAVLAETAALAAEATDPTYRAQVLAVFDRLSEAGPGGGVTA</sequence>
<dbReference type="InterPro" id="IPR002575">
    <property type="entry name" value="Aminoglycoside_PTrfase"/>
</dbReference>
<dbReference type="STRING" id="235985.SAMN05414137_109139"/>
<organism evidence="3 4">
    <name type="scientific">Streptacidiphilus jiangxiensis</name>
    <dbReference type="NCBI Taxonomy" id="235985"/>
    <lineage>
        <taxon>Bacteria</taxon>
        <taxon>Bacillati</taxon>
        <taxon>Actinomycetota</taxon>
        <taxon>Actinomycetes</taxon>
        <taxon>Kitasatosporales</taxon>
        <taxon>Streptomycetaceae</taxon>
        <taxon>Streptacidiphilus</taxon>
    </lineage>
</organism>
<protein>
    <submittedName>
        <fullName evidence="3">Phosphotransferase enzyme family protein</fullName>
    </submittedName>
</protein>
<dbReference type="Proteomes" id="UP000183015">
    <property type="component" value="Unassembled WGS sequence"/>
</dbReference>
<dbReference type="OrthoDB" id="4706173at2"/>
<dbReference type="RefSeq" id="WP_042445335.1">
    <property type="nucleotide sequence ID" value="NZ_BBPN01000009.1"/>
</dbReference>
<reference evidence="4" key="1">
    <citation type="submission" date="2016-10" db="EMBL/GenBank/DDBJ databases">
        <authorList>
            <person name="Varghese N."/>
        </authorList>
    </citation>
    <scope>NUCLEOTIDE SEQUENCE [LARGE SCALE GENOMIC DNA]</scope>
    <source>
        <strain evidence="4">DSM 45096 / BCRC 16803 / CGMCC 4.1857 / CIP 109030 / JCM 12277 / KCTC 19219 / NBRC 100920 / 33214</strain>
    </source>
</reference>
<feature type="domain" description="Aminoglycoside phosphotransferase" evidence="2">
    <location>
        <begin position="163"/>
        <end position="349"/>
    </location>
</feature>
<gene>
    <name evidence="3" type="ORF">SAMN05414137_109139</name>
</gene>
<keyword evidence="3" id="KW-0808">Transferase</keyword>
<name>A0A1H7QPU4_STRJI</name>
<evidence type="ECO:0000313" key="4">
    <source>
        <dbReference type="Proteomes" id="UP000183015"/>
    </source>
</evidence>
<proteinExistence type="predicted"/>
<dbReference type="eggNOG" id="ENOG5032XJ3">
    <property type="taxonomic scope" value="Bacteria"/>
</dbReference>
<dbReference type="Pfam" id="PF01636">
    <property type="entry name" value="APH"/>
    <property type="match status" value="1"/>
</dbReference>
<dbReference type="Gene3D" id="3.90.1200.10">
    <property type="match status" value="1"/>
</dbReference>
<keyword evidence="4" id="KW-1185">Reference proteome</keyword>
<dbReference type="AlphaFoldDB" id="A0A1H7QPU4"/>
<evidence type="ECO:0000259" key="2">
    <source>
        <dbReference type="Pfam" id="PF01636"/>
    </source>
</evidence>
<dbReference type="InterPro" id="IPR011009">
    <property type="entry name" value="Kinase-like_dom_sf"/>
</dbReference>
<dbReference type="EMBL" id="FOAZ01000009">
    <property type="protein sequence ID" value="SEL49724.1"/>
    <property type="molecule type" value="Genomic_DNA"/>
</dbReference>
<evidence type="ECO:0000313" key="3">
    <source>
        <dbReference type="EMBL" id="SEL49724.1"/>
    </source>
</evidence>
<dbReference type="SUPFAM" id="SSF56112">
    <property type="entry name" value="Protein kinase-like (PK-like)"/>
    <property type="match status" value="1"/>
</dbReference>
<feature type="compositionally biased region" description="Pro residues" evidence="1">
    <location>
        <begin position="87"/>
        <end position="98"/>
    </location>
</feature>
<evidence type="ECO:0000256" key="1">
    <source>
        <dbReference type="SAM" id="MobiDB-lite"/>
    </source>
</evidence>
<accession>A0A1H7QPU4</accession>